<dbReference type="EMBL" id="QWIM01001137">
    <property type="protein sequence ID" value="RMY28196.1"/>
    <property type="molecule type" value="Genomic_DNA"/>
</dbReference>
<dbReference type="EMBL" id="QWIK01000081">
    <property type="protein sequence ID" value="RMY13942.1"/>
    <property type="molecule type" value="Genomic_DNA"/>
</dbReference>
<feature type="signal peptide" evidence="2">
    <location>
        <begin position="1"/>
        <end position="21"/>
    </location>
</feature>
<dbReference type="Proteomes" id="UP000271337">
    <property type="component" value="Unassembled WGS sequence"/>
</dbReference>
<dbReference type="Proteomes" id="UP000276864">
    <property type="component" value="Unassembled WGS sequence"/>
</dbReference>
<evidence type="ECO:0000256" key="1">
    <source>
        <dbReference type="SAM" id="MobiDB-lite"/>
    </source>
</evidence>
<evidence type="ECO:0000313" key="4">
    <source>
        <dbReference type="EMBL" id="RMY07692.1"/>
    </source>
</evidence>
<evidence type="ECO:0000313" key="3">
    <source>
        <dbReference type="EMBL" id="RMX77373.1"/>
    </source>
</evidence>
<evidence type="ECO:0000256" key="2">
    <source>
        <dbReference type="SAM" id="SignalP"/>
    </source>
</evidence>
<evidence type="ECO:0000313" key="10">
    <source>
        <dbReference type="Proteomes" id="UP000282582"/>
    </source>
</evidence>
<reference evidence="7 8" key="1">
    <citation type="journal article" date="2018" name="BMC Genomics">
        <title>Genomic evidence for intraspecific hybridization in a clonal and extremely halotolerant yeast.</title>
        <authorList>
            <person name="Gostincar C."/>
            <person name="Stajich J.E."/>
            <person name="Zupancic J."/>
            <person name="Zalar P."/>
            <person name="Gunde-Cimerman N."/>
        </authorList>
    </citation>
    <scope>NUCLEOTIDE SEQUENCE [LARGE SCALE GENOMIC DNA]</scope>
    <source>
        <strain evidence="6 8">EXF-6651</strain>
        <strain evidence="5 10">EXF-6654</strain>
        <strain evidence="3 9">EXF-6656</strain>
        <strain evidence="4 7">EXF-6669</strain>
    </source>
</reference>
<dbReference type="Proteomes" id="UP000282582">
    <property type="component" value="Unassembled WGS sequence"/>
</dbReference>
<evidence type="ECO:0000313" key="8">
    <source>
        <dbReference type="Proteomes" id="UP000276864"/>
    </source>
</evidence>
<feature type="compositionally biased region" description="Low complexity" evidence="1">
    <location>
        <begin position="396"/>
        <end position="405"/>
    </location>
</feature>
<comment type="caution">
    <text evidence="5">The sequence shown here is derived from an EMBL/GenBank/DDBJ whole genome shotgun (WGS) entry which is preliminary data.</text>
</comment>
<dbReference type="EMBL" id="QWIJ01000970">
    <property type="protein sequence ID" value="RMX77373.1"/>
    <property type="molecule type" value="Genomic_DNA"/>
</dbReference>
<dbReference type="EMBL" id="QWIL01001106">
    <property type="protein sequence ID" value="RMY07692.1"/>
    <property type="molecule type" value="Genomic_DNA"/>
</dbReference>
<dbReference type="VEuPathDB" id="FungiDB:BTJ68_08935"/>
<evidence type="ECO:0000313" key="7">
    <source>
        <dbReference type="Proteomes" id="UP000271337"/>
    </source>
</evidence>
<protein>
    <submittedName>
        <fullName evidence="5">Uncharacterized protein</fullName>
    </submittedName>
</protein>
<dbReference type="Proteomes" id="UP000281245">
    <property type="component" value="Unassembled WGS sequence"/>
</dbReference>
<proteinExistence type="predicted"/>
<dbReference type="OrthoDB" id="3937708at2759"/>
<sequence length="421" mass="44540">MSSFLLPSVALALLLPYVSNAQQCNSYGIDFTNGGSYFQNSNSSEFFTASQEFDGCQDDTSNNIFVDPNGDQTQCSDTPLLPDNTPQLVNCTQWPKSKLYTGDWSLIVISNNGDGDPIAKERDFHLSVGPQQTVTVSDAVTITNTFTPVVNQTVTSTEIESTTVPSSTRTANVAPGTTITPKASTITSTRGLITLTQRVQTVQVSTVSTTVEASCSLQGGPTRVQDNVASILPTILGELDDVARDIIQDVGSVSDYITQGLIGLFSLSKRDEVGPASLQFKRAILEGLSPDEELKRAFVRERHERLARGLRKRAPDQATTTVTASDVATSTVEKTGSTQTQTVTETVSSTSTITSGVASVDGQGSGGRTATASASTRTVTIQRVFATTTVTRTKSSTVTNTMTQTPAGASESCASRGENLA</sequence>
<evidence type="ECO:0000313" key="9">
    <source>
        <dbReference type="Proteomes" id="UP000281245"/>
    </source>
</evidence>
<keyword evidence="2" id="KW-0732">Signal</keyword>
<feature type="region of interest" description="Disordered" evidence="1">
    <location>
        <begin position="396"/>
        <end position="421"/>
    </location>
</feature>
<name>A0A3M6ZFN7_HORWE</name>
<gene>
    <name evidence="6" type="ORF">D0866_09587</name>
    <name evidence="4" type="ORF">D0867_09269</name>
    <name evidence="5" type="ORF">D0868_01741</name>
    <name evidence="3" type="ORF">D0869_09938</name>
</gene>
<accession>A0A3M6ZFN7</accession>
<evidence type="ECO:0000313" key="6">
    <source>
        <dbReference type="EMBL" id="RMY28196.1"/>
    </source>
</evidence>
<evidence type="ECO:0000313" key="5">
    <source>
        <dbReference type="EMBL" id="RMY13942.1"/>
    </source>
</evidence>
<organism evidence="5 10">
    <name type="scientific">Hortaea werneckii</name>
    <name type="common">Black yeast</name>
    <name type="synonym">Cladosporium werneckii</name>
    <dbReference type="NCBI Taxonomy" id="91943"/>
    <lineage>
        <taxon>Eukaryota</taxon>
        <taxon>Fungi</taxon>
        <taxon>Dikarya</taxon>
        <taxon>Ascomycota</taxon>
        <taxon>Pezizomycotina</taxon>
        <taxon>Dothideomycetes</taxon>
        <taxon>Dothideomycetidae</taxon>
        <taxon>Mycosphaerellales</taxon>
        <taxon>Teratosphaeriaceae</taxon>
        <taxon>Hortaea</taxon>
    </lineage>
</organism>
<dbReference type="AlphaFoldDB" id="A0A3M6ZFN7"/>
<feature type="chain" id="PRO_5044595478" evidence="2">
    <location>
        <begin position="22"/>
        <end position="421"/>
    </location>
</feature>